<sequence>RWARLVGGLSGVASLRRHAAGLSASANPSERRRGSAVARALEASSGRDRGDPVAPQLDAWAGGHSTLGRWPAAGLSAPLRLDQRLLGIGERRGARDGIRCGTARTEDCSFRSSASLAVLVSLSSSRSSASAQAPSLQRRHGRGRTKNNGHQKSLGHSSFASTHLDLHNHQMTRFPKLESLYRLKMLKQKIRSTARSSFDSIESTARRAPSSCAGLQSGAEQ</sequence>
<organism evidence="2 3">
    <name type="scientific">Thalassiosira oceanica</name>
    <name type="common">Marine diatom</name>
    <dbReference type="NCBI Taxonomy" id="159749"/>
    <lineage>
        <taxon>Eukaryota</taxon>
        <taxon>Sar</taxon>
        <taxon>Stramenopiles</taxon>
        <taxon>Ochrophyta</taxon>
        <taxon>Bacillariophyta</taxon>
        <taxon>Coscinodiscophyceae</taxon>
        <taxon>Thalassiosirophycidae</taxon>
        <taxon>Thalassiosirales</taxon>
        <taxon>Thalassiosiraceae</taxon>
        <taxon>Thalassiosira</taxon>
    </lineage>
</organism>
<proteinExistence type="predicted"/>
<evidence type="ECO:0000313" key="2">
    <source>
        <dbReference type="EMBL" id="EJK53068.1"/>
    </source>
</evidence>
<dbReference type="EMBL" id="AGNL01038573">
    <property type="protein sequence ID" value="EJK53068.1"/>
    <property type="molecule type" value="Genomic_DNA"/>
</dbReference>
<keyword evidence="3" id="KW-1185">Reference proteome</keyword>
<comment type="caution">
    <text evidence="2">The sequence shown here is derived from an EMBL/GenBank/DDBJ whole genome shotgun (WGS) entry which is preliminary data.</text>
</comment>
<feature type="region of interest" description="Disordered" evidence="1">
    <location>
        <begin position="128"/>
        <end position="156"/>
    </location>
</feature>
<feature type="compositionally biased region" description="Polar residues" evidence="1">
    <location>
        <begin position="194"/>
        <end position="203"/>
    </location>
</feature>
<feature type="region of interest" description="Disordered" evidence="1">
    <location>
        <begin position="194"/>
        <end position="221"/>
    </location>
</feature>
<gene>
    <name evidence="2" type="ORF">THAOC_27562</name>
</gene>
<reference evidence="2 3" key="1">
    <citation type="journal article" date="2012" name="Genome Biol.">
        <title>Genome and low-iron response of an oceanic diatom adapted to chronic iron limitation.</title>
        <authorList>
            <person name="Lommer M."/>
            <person name="Specht M."/>
            <person name="Roy A.S."/>
            <person name="Kraemer L."/>
            <person name="Andreson R."/>
            <person name="Gutowska M.A."/>
            <person name="Wolf J."/>
            <person name="Bergner S.V."/>
            <person name="Schilhabel M.B."/>
            <person name="Klostermeier U.C."/>
            <person name="Beiko R.G."/>
            <person name="Rosenstiel P."/>
            <person name="Hippler M."/>
            <person name="Laroche J."/>
        </authorList>
    </citation>
    <scope>NUCLEOTIDE SEQUENCE [LARGE SCALE GENOMIC DNA]</scope>
    <source>
        <strain evidence="2 3">CCMP1005</strain>
    </source>
</reference>
<feature type="compositionally biased region" description="Basic residues" evidence="1">
    <location>
        <begin position="137"/>
        <end position="149"/>
    </location>
</feature>
<evidence type="ECO:0000256" key="1">
    <source>
        <dbReference type="SAM" id="MobiDB-lite"/>
    </source>
</evidence>
<evidence type="ECO:0000313" key="3">
    <source>
        <dbReference type="Proteomes" id="UP000266841"/>
    </source>
</evidence>
<dbReference type="AlphaFoldDB" id="K0RH68"/>
<accession>K0RH68</accession>
<name>K0RH68_THAOC</name>
<feature type="non-terminal residue" evidence="2">
    <location>
        <position position="1"/>
    </location>
</feature>
<dbReference type="Proteomes" id="UP000266841">
    <property type="component" value="Unassembled WGS sequence"/>
</dbReference>
<protein>
    <submittedName>
        <fullName evidence="2">Uncharacterized protein</fullName>
    </submittedName>
</protein>